<dbReference type="KEGG" id="mlj:MLAC_32280"/>
<proteinExistence type="predicted"/>
<protein>
    <submittedName>
        <fullName evidence="2">Uncharacterized protein</fullName>
    </submittedName>
</protein>
<dbReference type="Proteomes" id="UP000466396">
    <property type="component" value="Chromosome"/>
</dbReference>
<feature type="region of interest" description="Disordered" evidence="1">
    <location>
        <begin position="18"/>
        <end position="58"/>
    </location>
</feature>
<organism evidence="2 3">
    <name type="scientific">Mycobacterium lacus</name>
    <dbReference type="NCBI Taxonomy" id="169765"/>
    <lineage>
        <taxon>Bacteria</taxon>
        <taxon>Bacillati</taxon>
        <taxon>Actinomycetota</taxon>
        <taxon>Actinomycetes</taxon>
        <taxon>Mycobacteriales</taxon>
        <taxon>Mycobacteriaceae</taxon>
        <taxon>Mycobacterium</taxon>
    </lineage>
</organism>
<evidence type="ECO:0000313" key="2">
    <source>
        <dbReference type="EMBL" id="BBX97934.1"/>
    </source>
</evidence>
<sequence>MLSHRAYGTAAAAIAIDAGPCHDEPASTEISDENEPAAEPNSAANPSQADAASSIGPEPAPLYISAEFTSGGATTKFIAPDPSWLANLAYRPIAAGATMIGEPRSANNAPV</sequence>
<reference evidence="2 3" key="1">
    <citation type="journal article" date="2019" name="Emerg. Microbes Infect.">
        <title>Comprehensive subspecies identification of 175 nontuberculous mycobacteria species based on 7547 genomic profiles.</title>
        <authorList>
            <person name="Matsumoto Y."/>
            <person name="Kinjo T."/>
            <person name="Motooka D."/>
            <person name="Nabeya D."/>
            <person name="Jung N."/>
            <person name="Uechi K."/>
            <person name="Horii T."/>
            <person name="Iida T."/>
            <person name="Fujita J."/>
            <person name="Nakamura S."/>
        </authorList>
    </citation>
    <scope>NUCLEOTIDE SEQUENCE [LARGE SCALE GENOMIC DNA]</scope>
    <source>
        <strain evidence="2 3">JCM 15657</strain>
    </source>
</reference>
<accession>A0A7I7NMV8</accession>
<evidence type="ECO:0000313" key="3">
    <source>
        <dbReference type="Proteomes" id="UP000466396"/>
    </source>
</evidence>
<dbReference type="AlphaFoldDB" id="A0A7I7NMV8"/>
<keyword evidence="3" id="KW-1185">Reference proteome</keyword>
<dbReference type="EMBL" id="AP022581">
    <property type="protein sequence ID" value="BBX97934.1"/>
    <property type="molecule type" value="Genomic_DNA"/>
</dbReference>
<evidence type="ECO:0000256" key="1">
    <source>
        <dbReference type="SAM" id="MobiDB-lite"/>
    </source>
</evidence>
<gene>
    <name evidence="2" type="ORF">MLAC_32280</name>
</gene>
<name>A0A7I7NMV8_9MYCO</name>
<feature type="compositionally biased region" description="Low complexity" evidence="1">
    <location>
        <begin position="37"/>
        <end position="47"/>
    </location>
</feature>